<evidence type="ECO:0000313" key="1">
    <source>
        <dbReference type="EMBL" id="MCI88404.1"/>
    </source>
</evidence>
<organism evidence="1 2">
    <name type="scientific">Trifolium medium</name>
    <dbReference type="NCBI Taxonomy" id="97028"/>
    <lineage>
        <taxon>Eukaryota</taxon>
        <taxon>Viridiplantae</taxon>
        <taxon>Streptophyta</taxon>
        <taxon>Embryophyta</taxon>
        <taxon>Tracheophyta</taxon>
        <taxon>Spermatophyta</taxon>
        <taxon>Magnoliopsida</taxon>
        <taxon>eudicotyledons</taxon>
        <taxon>Gunneridae</taxon>
        <taxon>Pentapetalae</taxon>
        <taxon>rosids</taxon>
        <taxon>fabids</taxon>
        <taxon>Fabales</taxon>
        <taxon>Fabaceae</taxon>
        <taxon>Papilionoideae</taxon>
        <taxon>50 kb inversion clade</taxon>
        <taxon>NPAAA clade</taxon>
        <taxon>Hologalegina</taxon>
        <taxon>IRL clade</taxon>
        <taxon>Trifolieae</taxon>
        <taxon>Trifolium</taxon>
    </lineage>
</organism>
<feature type="non-terminal residue" evidence="1">
    <location>
        <position position="1"/>
    </location>
</feature>
<protein>
    <submittedName>
        <fullName evidence="1">Uncharacterized protein</fullName>
    </submittedName>
</protein>
<name>A0A392VJ40_9FABA</name>
<comment type="caution">
    <text evidence="1">The sequence shown here is derived from an EMBL/GenBank/DDBJ whole genome shotgun (WGS) entry which is preliminary data.</text>
</comment>
<dbReference type="Proteomes" id="UP000265520">
    <property type="component" value="Unassembled WGS sequence"/>
</dbReference>
<proteinExistence type="predicted"/>
<dbReference type="AlphaFoldDB" id="A0A392VJ40"/>
<reference evidence="1 2" key="1">
    <citation type="journal article" date="2018" name="Front. Plant Sci.">
        <title>Red Clover (Trifolium pratense) and Zigzag Clover (T. medium) - A Picture of Genomic Similarities and Differences.</title>
        <authorList>
            <person name="Dluhosova J."/>
            <person name="Istvanek J."/>
            <person name="Nedelnik J."/>
            <person name="Repkova J."/>
        </authorList>
    </citation>
    <scope>NUCLEOTIDE SEQUENCE [LARGE SCALE GENOMIC DNA]</scope>
    <source>
        <strain evidence="2">cv. 10/8</strain>
        <tissue evidence="1">Leaf</tissue>
    </source>
</reference>
<evidence type="ECO:0000313" key="2">
    <source>
        <dbReference type="Proteomes" id="UP000265520"/>
    </source>
</evidence>
<dbReference type="EMBL" id="LXQA011192023">
    <property type="protein sequence ID" value="MCI88404.1"/>
    <property type="molecule type" value="Genomic_DNA"/>
</dbReference>
<keyword evidence="2" id="KW-1185">Reference proteome</keyword>
<accession>A0A392VJ40</accession>
<sequence length="33" mass="3853">ADVEYYYHRISRLTRVLLPPPLQADKPSMVPNL</sequence>